<keyword evidence="6" id="KW-0378">Hydrolase</keyword>
<feature type="domain" description="Type I restriction modification DNA specificity" evidence="5">
    <location>
        <begin position="30"/>
        <end position="197"/>
    </location>
</feature>
<keyword evidence="6" id="KW-0540">Nuclease</keyword>
<evidence type="ECO:0000313" key="7">
    <source>
        <dbReference type="Proteomes" id="UP000670776"/>
    </source>
</evidence>
<evidence type="ECO:0000256" key="1">
    <source>
        <dbReference type="ARBA" id="ARBA00010923"/>
    </source>
</evidence>
<dbReference type="InterPro" id="IPR000055">
    <property type="entry name" value="Restrct_endonuc_typeI_TRD"/>
</dbReference>
<dbReference type="PANTHER" id="PTHR30408">
    <property type="entry name" value="TYPE-1 RESTRICTION ENZYME ECOKI SPECIFICITY PROTEIN"/>
    <property type="match status" value="1"/>
</dbReference>
<dbReference type="GO" id="GO:0004519">
    <property type="term" value="F:endonuclease activity"/>
    <property type="evidence" value="ECO:0007669"/>
    <property type="project" value="UniProtKB-KW"/>
</dbReference>
<dbReference type="InterPro" id="IPR044946">
    <property type="entry name" value="Restrct_endonuc_typeI_TRD_sf"/>
</dbReference>
<keyword evidence="2" id="KW-0680">Restriction system</keyword>
<dbReference type="Proteomes" id="UP000670776">
    <property type="component" value="Unassembled WGS sequence"/>
</dbReference>
<keyword evidence="7" id="KW-1185">Reference proteome</keyword>
<keyword evidence="6" id="KW-0255">Endonuclease</keyword>
<evidence type="ECO:0000313" key="6">
    <source>
        <dbReference type="EMBL" id="MBP0902211.1"/>
    </source>
</evidence>
<evidence type="ECO:0000256" key="2">
    <source>
        <dbReference type="ARBA" id="ARBA00022747"/>
    </source>
</evidence>
<sequence>MAELVKIPLTNLINWSVRFLLESSFNYNPDFELVHIDSLLKKNNNRIQIENDVLYKRITVKSKNNGVILRDEVKGEQIGTKNQFKVKSGQFILSKIDARNGAFGIIPTELDGAIVTNDFPTYDINKKLVIPDFFLLITTTKEFIKFAQSCSVGTTNRQRIDMEMFLMQQIPLPTLTEQNRIVSQYGQKIKLAQQQQEEADIVGNGIEEYLMNRLSLKKLEFKENIKGLQLISFKNIDRWDILAKDMRILNGLATSTFQLRKLGDVFSFANRSWNKKDYDKETFRYIELGAIDTIEGITEVKELNVKKAPSRATQQVVEGDFLIGTTRPYLKRFVIIDSNYDGDICSSGFAILEPNQKTELAYLKEFLMSYYGLEQLKNRMTGATYPAITSSELKEILVPFPPKFIQTEIASEIKKMRDKIRELQNKAQLNKGEALKQFEQEIFN</sequence>
<dbReference type="Pfam" id="PF01420">
    <property type="entry name" value="Methylase_S"/>
    <property type="match status" value="2"/>
</dbReference>
<name>A0ABS4BNN5_9FLAO</name>
<evidence type="ECO:0000256" key="4">
    <source>
        <dbReference type="SAM" id="Coils"/>
    </source>
</evidence>
<dbReference type="SUPFAM" id="SSF116734">
    <property type="entry name" value="DNA methylase specificity domain"/>
    <property type="match status" value="2"/>
</dbReference>
<evidence type="ECO:0000256" key="3">
    <source>
        <dbReference type="ARBA" id="ARBA00023125"/>
    </source>
</evidence>
<keyword evidence="3" id="KW-0238">DNA-binding</keyword>
<comment type="similarity">
    <text evidence="1">Belongs to the type-I restriction system S methylase family.</text>
</comment>
<dbReference type="RefSeq" id="WP_209651457.1">
    <property type="nucleotide sequence ID" value="NZ_JAGJCB010000001.1"/>
</dbReference>
<dbReference type="EC" id="3.1.21.-" evidence="6"/>
<dbReference type="PANTHER" id="PTHR30408:SF13">
    <property type="entry name" value="TYPE I RESTRICTION ENZYME HINDI SPECIFICITY SUBUNIT"/>
    <property type="match status" value="1"/>
</dbReference>
<organism evidence="6 7">
    <name type="scientific">Mariniflexile gromovii</name>
    <dbReference type="NCBI Taxonomy" id="362523"/>
    <lineage>
        <taxon>Bacteria</taxon>
        <taxon>Pseudomonadati</taxon>
        <taxon>Bacteroidota</taxon>
        <taxon>Flavobacteriia</taxon>
        <taxon>Flavobacteriales</taxon>
        <taxon>Flavobacteriaceae</taxon>
        <taxon>Mariniflexile</taxon>
    </lineage>
</organism>
<evidence type="ECO:0000259" key="5">
    <source>
        <dbReference type="Pfam" id="PF01420"/>
    </source>
</evidence>
<dbReference type="CDD" id="cd16961">
    <property type="entry name" value="RMtype1_S_TRD-CR_like"/>
    <property type="match status" value="1"/>
</dbReference>
<accession>A0ABS4BNN5</accession>
<keyword evidence="4" id="KW-0175">Coiled coil</keyword>
<reference evidence="6 7" key="1">
    <citation type="submission" date="2021-04" db="EMBL/GenBank/DDBJ databases">
        <title>Mariniflexile gromovii gen. nov., sp. nov., a gliding bacterium isolated from the sea urchin Strongylocentrotus intermedius.</title>
        <authorList>
            <person name="Ko S."/>
            <person name="Le V."/>
            <person name="Ahn C.-Y."/>
            <person name="Oh H.-M."/>
        </authorList>
    </citation>
    <scope>NUCLEOTIDE SEQUENCE [LARGE SCALE GENOMIC DNA]</scope>
    <source>
        <strain evidence="6 7">KCTC 12570</strain>
    </source>
</reference>
<comment type="caution">
    <text evidence="6">The sequence shown here is derived from an EMBL/GenBank/DDBJ whole genome shotgun (WGS) entry which is preliminary data.</text>
</comment>
<dbReference type="GO" id="GO:0016787">
    <property type="term" value="F:hydrolase activity"/>
    <property type="evidence" value="ECO:0007669"/>
    <property type="project" value="UniProtKB-KW"/>
</dbReference>
<proteinExistence type="inferred from homology"/>
<dbReference type="EMBL" id="JAGJCB010000001">
    <property type="protein sequence ID" value="MBP0902211.1"/>
    <property type="molecule type" value="Genomic_DNA"/>
</dbReference>
<dbReference type="InterPro" id="IPR052021">
    <property type="entry name" value="Type-I_RS_S_subunit"/>
</dbReference>
<protein>
    <submittedName>
        <fullName evidence="6">Restriction endonuclease subunit S</fullName>
        <ecNumber evidence="6">3.1.21.-</ecNumber>
    </submittedName>
</protein>
<dbReference type="Gene3D" id="3.90.220.20">
    <property type="entry name" value="DNA methylase specificity domains"/>
    <property type="match status" value="2"/>
</dbReference>
<feature type="coiled-coil region" evidence="4">
    <location>
        <begin position="406"/>
        <end position="433"/>
    </location>
</feature>
<feature type="domain" description="Type I restriction modification DNA specificity" evidence="5">
    <location>
        <begin position="256"/>
        <end position="429"/>
    </location>
</feature>
<gene>
    <name evidence="6" type="ORF">J8H85_00095</name>
</gene>